<feature type="compositionally biased region" description="Acidic residues" evidence="5">
    <location>
        <begin position="1409"/>
        <end position="1418"/>
    </location>
</feature>
<dbReference type="VEuPathDB" id="CryptoDB:Vbra_7649"/>
<evidence type="ECO:0000313" key="11">
    <source>
        <dbReference type="Proteomes" id="UP000041254"/>
    </source>
</evidence>
<feature type="region of interest" description="Disordered" evidence="5">
    <location>
        <begin position="1713"/>
        <end position="1895"/>
    </location>
</feature>
<feature type="transmembrane region" description="Helical" evidence="6">
    <location>
        <begin position="1363"/>
        <end position="1384"/>
    </location>
</feature>
<keyword evidence="11" id="KW-1185">Reference proteome</keyword>
<dbReference type="Proteomes" id="UP000041254">
    <property type="component" value="Unassembled WGS sequence"/>
</dbReference>
<keyword evidence="4 6" id="KW-0472">Membrane</keyword>
<dbReference type="PhylomeDB" id="A0A0G4EJH0"/>
<evidence type="ECO:0000313" key="10">
    <source>
        <dbReference type="EMBL" id="CEL96669.1"/>
    </source>
</evidence>
<keyword evidence="7" id="KW-0732">Signal</keyword>
<feature type="transmembrane region" description="Helical" evidence="6">
    <location>
        <begin position="1331"/>
        <end position="1351"/>
    </location>
</feature>
<evidence type="ECO:0000259" key="8">
    <source>
        <dbReference type="Pfam" id="PF01094"/>
    </source>
</evidence>
<dbReference type="PANTHER" id="PTHR11319:SF35">
    <property type="entry name" value="OUTER MEMBRANE PROTEIN PMPC-RELATED"/>
    <property type="match status" value="1"/>
</dbReference>
<feature type="compositionally biased region" description="Low complexity" evidence="5">
    <location>
        <begin position="868"/>
        <end position="891"/>
    </location>
</feature>
<feature type="chain" id="PRO_5005187205" evidence="7">
    <location>
        <begin position="20"/>
        <end position="2264"/>
    </location>
</feature>
<dbReference type="SMART" id="SM01411">
    <property type="entry name" value="Ephrin_rec_like"/>
    <property type="match status" value="2"/>
</dbReference>
<dbReference type="InterPro" id="IPR009030">
    <property type="entry name" value="Growth_fac_rcpt_cys_sf"/>
</dbReference>
<feature type="compositionally biased region" description="Polar residues" evidence="5">
    <location>
        <begin position="1610"/>
        <end position="1639"/>
    </location>
</feature>
<feature type="signal peptide" evidence="7">
    <location>
        <begin position="1"/>
        <end position="19"/>
    </location>
</feature>
<dbReference type="InterPro" id="IPR001611">
    <property type="entry name" value="Leu-rich_rpt"/>
</dbReference>
<dbReference type="InterPro" id="IPR028082">
    <property type="entry name" value="Peripla_BP_I"/>
</dbReference>
<feature type="region of interest" description="Disordered" evidence="5">
    <location>
        <begin position="1405"/>
        <end position="1431"/>
    </location>
</feature>
<sequence length="2264" mass="245334">MRGFVSLAVVAGLVVAASAQPNNTSVLLMGALLNQANDGTRQRAIQLAVDDINANETLLGNRTVRLMVEDNTDDPVAGLLAVRRLIAARASIIVGPMSSAMAAEALPLAGFFRIPLVSPSATAPDIFRHESFFGLAASDASQVRAILSLAKRFRWTKLVIIHSDDTYGRGIQNTFVSMREDYDVSTDNFELAVRNPNTAVEILSGLSRNQYDAAVFVMAVSASILHTVLRAGDQIGIFTRGTAWLGTDTMPRIFSEPDFTNITQGFMAVTPSLSSQGGAADSFVPRLNLTRAEEESLSNYVLYSYDAAQLAARALDQALKGFNGTLPEPADNETTSAANVSSASFEVNPLGRLLLDALPDIDFDGVTGRVHLGEDREGEGRYVLMNNQGTDWAEVAKWETDSWRFTNESDLVWPGGVAETPRDCLFCGESCKVCADDKLAVADLYFALLENNQGVESLGRFNISRTFCRMWDAIICNEEDYELMLQAADLGGAIPAEIGQLSHCSSINLAKNKFDGQIPDLTPNLCPQDPSQKSKLKELYLEENSLRGTLPRSIGHCGSLTILKAGGNRLEAQLPDQVCMLTMLEEFEMARNNMQGSVPACIGGGEGQDGNVTYPGMKNLTHLYMQYNKLSGELPVSMGNLTKARSIFLHGNELSGNIPDVFYNVPLENQITLFENPSLTPGIPKSLAEKMVREQLRVVFEQLMFGCRPGYEPPKPALWRHFVVDDEWRSSDFCRPCSPGYYRRDDMEQCEACPVGNASPRPGMFECNRCPKGYHAGRAAISCLPCEPGFFAAFMSSAKCSECPEGTIAEEAAASTCTMCPIGANCTLPEQRANPVALSGYHRFTTFLAPGDWQGNEQRSGTPAPPMAGKSAVSSSPSGAAAPSASGNASAAGGGGGPSANDQADFDVYAQSSKLYTFLQCPDEERCLGENVCQKGSTGDLCLTCQDGFADPFLHYGPCRECEDPWWAWVKLGLILGVCFGMAAFLMRWTLIDGAESVGVQGSIFKIAQTWFEICGPAVGMAMEVVSLQSVQSISSFIMYLESLTNPLLNFVGLECAVVSMPAIHVLCILAFLFPPATVMVITGFYAAKVWVSRKRRPKTESQPTAGAAGAAAGSGSGGGGAGGTALEGASGRGGDQQDQTNNVYLGRLQNFLRGKEDEEQSFWAEVGQKATSCIVVLIVLLHPLMTKQFVINMNCITIDRPRVDAAPSVVCEGDHMPWYWLSVAGVLLWTLGLPLLVVVVMWRIRHRLHEENVKKRYGFLYSGYEPQFYWWEAWAMFRRVMVDLPEALPFVNSTHQLIVFLLLAVVSLFLNACYEPYDNRAFKVCDSLEAHALWAYLLTLLCVPVLESLNAESSVLEMGAEYAVVIFIIVFHGVFVVRALLWFCRSYIKAWMDTRTKALDNLKQQEEGAGDSNEEDGKEPHGGKHQSSFGRRVSGWCTKYIWPPPVPKVIRSIVMLDQGKIYLRKGEGARGELLDISRLSEREKDFVKEVVQEAVAPQLHKAVAYFDVFFVHEAIVRVFHRQATQKQLAEAREEIKRIDPNLLLAGTSREPVGIRMLKGIVISSRKAAMVKKKSKRFGTRGSATNSSSTVQRTPSTPAFIRQASDILRRTSTPGSLQGRSNSLTRENSPPSREASSTAMDPPSDALRRFRSVATAVRALSAFRRGRSLSPDAFERREGGDSRATGVGGVGGISAALDLHDGGKGIATMSEKLLSPPLAGDRSLTTQEPLSRMGTNQSSAAGTCGLLESAVGGEESDTDHSVRGQSDGEAEDPPPATAPRSLLRKETNQSNLESIEEEDLDATSRRDNATADGDGSVGDGGTGKLLLPPPPAGAVLERTTTHDSNRSSGIESADEQDNTPPAAPIAADKKEAGEDDLSKTADGSNDPAALPRGRSVKKLHSFFRLPSNTSSIASGRPSTGSESAVSLFRKVWKSSKTSAGLLSVSGSGTPADAEAAFKKHPRVRWRCAIQKVRLIVGIRQAFDRLARDARSEALQLGMTVEDLHVALLDDEEMVSQILSRQQNMHTQVLKHSAASGLGLDVELQFPKRAKSKMFHAVVGIRKCIWQAVTSWFLNGGCCGRRRRANPNKAYEAAPTLTTEQLDPTDADNMTPLDTNTPTTLSKTPPDGTNDRATDEEPLHATATATGATTTKLSELLRKHKLDIFSRVLDEGEVGSRATTTVPPNSANSEPALGMAAVGVQSSWLTRQGSSEGTNSSGVLAIPEEAHGDLTPRSRALHMATQRGDIGNKDIPVSEVVYLCCNWRN</sequence>
<dbReference type="Pfam" id="PF00560">
    <property type="entry name" value="LRR_1"/>
    <property type="match status" value="2"/>
</dbReference>
<dbReference type="InParanoid" id="A0A0G4EJH0"/>
<evidence type="ECO:0000256" key="3">
    <source>
        <dbReference type="ARBA" id="ARBA00022989"/>
    </source>
</evidence>
<feature type="transmembrane region" description="Helical" evidence="6">
    <location>
        <begin position="1219"/>
        <end position="1243"/>
    </location>
</feature>
<name>A0A0G4EJH0_VITBC</name>
<accession>A0A0G4EJH0</accession>
<dbReference type="EMBL" id="CDMY01000243">
    <property type="protein sequence ID" value="CEL96669.1"/>
    <property type="molecule type" value="Genomic_DNA"/>
</dbReference>
<gene>
    <name evidence="10" type="ORF">Vbra_7649</name>
</gene>
<reference evidence="10 11" key="1">
    <citation type="submission" date="2014-11" db="EMBL/GenBank/DDBJ databases">
        <authorList>
            <person name="Zhu J."/>
            <person name="Qi W."/>
            <person name="Song R."/>
        </authorList>
    </citation>
    <scope>NUCLEOTIDE SEQUENCE [LARGE SCALE GENOMIC DNA]</scope>
</reference>
<feature type="compositionally biased region" description="Basic and acidic residues" evidence="5">
    <location>
        <begin position="2128"/>
        <end position="2138"/>
    </location>
</feature>
<dbReference type="OrthoDB" id="10035969at2759"/>
<feature type="domain" description="DUF7630" evidence="9">
    <location>
        <begin position="918"/>
        <end position="962"/>
    </location>
</feature>
<keyword evidence="3 6" id="KW-1133">Transmembrane helix</keyword>
<evidence type="ECO:0000256" key="6">
    <source>
        <dbReference type="SAM" id="Phobius"/>
    </source>
</evidence>
<dbReference type="STRING" id="1169540.A0A0G4EJH0"/>
<dbReference type="Gene3D" id="3.40.50.2300">
    <property type="match status" value="2"/>
</dbReference>
<feature type="region of interest" description="Disordered" evidence="5">
    <location>
        <begin position="852"/>
        <end position="899"/>
    </location>
</feature>
<dbReference type="SUPFAM" id="SSF53822">
    <property type="entry name" value="Periplasmic binding protein-like I"/>
    <property type="match status" value="1"/>
</dbReference>
<protein>
    <submittedName>
        <fullName evidence="10">Uncharacterized protein</fullName>
    </submittedName>
</protein>
<dbReference type="SUPFAM" id="SSF57184">
    <property type="entry name" value="Growth factor receptor domain"/>
    <property type="match status" value="1"/>
</dbReference>
<dbReference type="GO" id="GO:0016020">
    <property type="term" value="C:membrane"/>
    <property type="evidence" value="ECO:0007669"/>
    <property type="project" value="UniProtKB-SubCell"/>
</dbReference>
<dbReference type="SUPFAM" id="SSF52058">
    <property type="entry name" value="L domain-like"/>
    <property type="match status" value="1"/>
</dbReference>
<keyword evidence="2 6" id="KW-0812">Transmembrane</keyword>
<evidence type="ECO:0000259" key="9">
    <source>
        <dbReference type="Pfam" id="PF24633"/>
    </source>
</evidence>
<feature type="region of interest" description="Disordered" evidence="5">
    <location>
        <begin position="2089"/>
        <end position="2146"/>
    </location>
</feature>
<feature type="region of interest" description="Disordered" evidence="5">
    <location>
        <begin position="1573"/>
        <end position="1646"/>
    </location>
</feature>
<organism evidence="10 11">
    <name type="scientific">Vitrella brassicaformis (strain CCMP3155)</name>
    <dbReference type="NCBI Taxonomy" id="1169540"/>
    <lineage>
        <taxon>Eukaryota</taxon>
        <taxon>Sar</taxon>
        <taxon>Alveolata</taxon>
        <taxon>Colpodellida</taxon>
        <taxon>Vitrellaceae</taxon>
        <taxon>Vitrella</taxon>
    </lineage>
</organism>
<feature type="region of interest" description="Disordered" evidence="5">
    <location>
        <begin position="1099"/>
        <end position="1140"/>
    </location>
</feature>
<evidence type="ECO:0000256" key="7">
    <source>
        <dbReference type="SAM" id="SignalP"/>
    </source>
</evidence>
<dbReference type="Gene3D" id="2.10.50.10">
    <property type="entry name" value="Tumor Necrosis Factor Receptor, subunit A, domain 2"/>
    <property type="match status" value="2"/>
</dbReference>
<dbReference type="InterPro" id="IPR001828">
    <property type="entry name" value="ANF_lig-bd_rcpt"/>
</dbReference>
<feature type="domain" description="Receptor ligand binding region" evidence="8">
    <location>
        <begin position="41"/>
        <end position="389"/>
    </location>
</feature>
<feature type="compositionally biased region" description="Polar residues" evidence="5">
    <location>
        <begin position="2111"/>
        <end position="2122"/>
    </location>
</feature>
<comment type="subcellular location">
    <subcellularLocation>
        <location evidence="1">Membrane</location>
    </subcellularLocation>
</comment>
<evidence type="ECO:0000256" key="2">
    <source>
        <dbReference type="ARBA" id="ARBA00022692"/>
    </source>
</evidence>
<feature type="transmembrane region" description="Helical" evidence="6">
    <location>
        <begin position="1073"/>
        <end position="1092"/>
    </location>
</feature>
<feature type="transmembrane region" description="Helical" evidence="6">
    <location>
        <begin position="1288"/>
        <end position="1311"/>
    </location>
</feature>
<dbReference type="InterPro" id="IPR056047">
    <property type="entry name" value="CRMPA-like_DUF7630"/>
</dbReference>
<dbReference type="InterPro" id="IPR032675">
    <property type="entry name" value="LRR_dom_sf"/>
</dbReference>
<evidence type="ECO:0000256" key="5">
    <source>
        <dbReference type="SAM" id="MobiDB-lite"/>
    </source>
</evidence>
<feature type="compositionally biased region" description="Basic and acidic residues" evidence="5">
    <location>
        <begin position="1867"/>
        <end position="1879"/>
    </location>
</feature>
<dbReference type="PANTHER" id="PTHR11319">
    <property type="entry name" value="G PROTEIN-COUPLED RECEPTOR-RELATED"/>
    <property type="match status" value="1"/>
</dbReference>
<feature type="transmembrane region" description="Helical" evidence="6">
    <location>
        <begin position="966"/>
        <end position="987"/>
    </location>
</feature>
<feature type="compositionally biased region" description="Polar residues" evidence="5">
    <location>
        <begin position="1582"/>
        <end position="1597"/>
    </location>
</feature>
<feature type="compositionally biased region" description="Polar residues" evidence="5">
    <location>
        <begin position="1723"/>
        <end position="1741"/>
    </location>
</feature>
<dbReference type="Pfam" id="PF01094">
    <property type="entry name" value="ANF_receptor"/>
    <property type="match status" value="1"/>
</dbReference>
<feature type="compositionally biased region" description="Gly residues" evidence="5">
    <location>
        <begin position="1113"/>
        <end position="1135"/>
    </location>
</feature>
<proteinExistence type="predicted"/>
<dbReference type="Gene3D" id="3.80.10.10">
    <property type="entry name" value="Ribonuclease Inhibitor"/>
    <property type="match status" value="2"/>
</dbReference>
<evidence type="ECO:0000256" key="4">
    <source>
        <dbReference type="ARBA" id="ARBA00023136"/>
    </source>
</evidence>
<dbReference type="Pfam" id="PF24633">
    <property type="entry name" value="DUF7630"/>
    <property type="match status" value="1"/>
</dbReference>
<evidence type="ECO:0000256" key="1">
    <source>
        <dbReference type="ARBA" id="ARBA00004370"/>
    </source>
</evidence>